<sequence>MASNNRLETLVAGGNVHGAMERGNSGGGFVVDDIIKPTSVPLTYCFLGLMLRLAFTKRRLHRVKSCYQHLLEEEEGIAMDALFHGLEQSFQVLIIEIERIEKGQEDIKRAALPCVRDRMGSYRGFMVFLSGFRESLDYINNSEKNSVGDQRNKCCISMLAQDPETTRGIKLLVADFLGAPMGRSLHDLRNLENLLEQPGHIR</sequence>
<proteinExistence type="predicted"/>
<organism evidence="1">
    <name type="scientific">Amphora coffeiformis</name>
    <dbReference type="NCBI Taxonomy" id="265554"/>
    <lineage>
        <taxon>Eukaryota</taxon>
        <taxon>Sar</taxon>
        <taxon>Stramenopiles</taxon>
        <taxon>Ochrophyta</taxon>
        <taxon>Bacillariophyta</taxon>
        <taxon>Bacillariophyceae</taxon>
        <taxon>Bacillariophycidae</taxon>
        <taxon>Thalassiophysales</taxon>
        <taxon>Catenulaceae</taxon>
        <taxon>Amphora</taxon>
    </lineage>
</organism>
<gene>
    <name evidence="1" type="ORF">ACOF00016_LOCUS10587</name>
</gene>
<protein>
    <submittedName>
        <fullName evidence="1">Uncharacterized protein</fullName>
    </submittedName>
</protein>
<dbReference type="EMBL" id="HBIM01012987">
    <property type="protein sequence ID" value="CAE0413331.1"/>
    <property type="molecule type" value="Transcribed_RNA"/>
</dbReference>
<accession>A0A7S3P4Y5</accession>
<evidence type="ECO:0000313" key="1">
    <source>
        <dbReference type="EMBL" id="CAE0413331.1"/>
    </source>
</evidence>
<name>A0A7S3P4Y5_9STRA</name>
<reference evidence="1" key="1">
    <citation type="submission" date="2021-01" db="EMBL/GenBank/DDBJ databases">
        <authorList>
            <person name="Corre E."/>
            <person name="Pelletier E."/>
            <person name="Niang G."/>
            <person name="Scheremetjew M."/>
            <person name="Finn R."/>
            <person name="Kale V."/>
            <person name="Holt S."/>
            <person name="Cochrane G."/>
            <person name="Meng A."/>
            <person name="Brown T."/>
            <person name="Cohen L."/>
        </authorList>
    </citation>
    <scope>NUCLEOTIDE SEQUENCE</scope>
    <source>
        <strain evidence="1">CCMP127</strain>
    </source>
</reference>
<dbReference type="AlphaFoldDB" id="A0A7S3P4Y5"/>